<dbReference type="InterPro" id="IPR034113">
    <property type="entry name" value="SCP_GAPR1-like"/>
</dbReference>
<organism evidence="2 3">
    <name type="scientific">Porites evermanni</name>
    <dbReference type="NCBI Taxonomy" id="104178"/>
    <lineage>
        <taxon>Eukaryota</taxon>
        <taxon>Metazoa</taxon>
        <taxon>Cnidaria</taxon>
        <taxon>Anthozoa</taxon>
        <taxon>Hexacorallia</taxon>
        <taxon>Scleractinia</taxon>
        <taxon>Fungiina</taxon>
        <taxon>Poritidae</taxon>
        <taxon>Porites</taxon>
    </lineage>
</organism>
<accession>A0ABN8LSS1</accession>
<reference evidence="2 3" key="1">
    <citation type="submission" date="2022-05" db="EMBL/GenBank/DDBJ databases">
        <authorList>
            <consortium name="Genoscope - CEA"/>
            <person name="William W."/>
        </authorList>
    </citation>
    <scope>NUCLEOTIDE SEQUENCE [LARGE SCALE GENOMIC DNA]</scope>
</reference>
<protein>
    <recommendedName>
        <fullName evidence="1">SCP domain-containing protein</fullName>
    </recommendedName>
</protein>
<dbReference type="Gene3D" id="3.40.33.10">
    <property type="entry name" value="CAP"/>
    <property type="match status" value="1"/>
</dbReference>
<keyword evidence="3" id="KW-1185">Reference proteome</keyword>
<gene>
    <name evidence="2" type="ORF">PEVE_00006718</name>
</gene>
<evidence type="ECO:0000259" key="1">
    <source>
        <dbReference type="SMART" id="SM00198"/>
    </source>
</evidence>
<evidence type="ECO:0000313" key="2">
    <source>
        <dbReference type="EMBL" id="CAH3020327.1"/>
    </source>
</evidence>
<dbReference type="Proteomes" id="UP001159427">
    <property type="component" value="Unassembled WGS sequence"/>
</dbReference>
<evidence type="ECO:0000313" key="3">
    <source>
        <dbReference type="Proteomes" id="UP001159427"/>
    </source>
</evidence>
<dbReference type="CDD" id="cd05382">
    <property type="entry name" value="CAP_GAPR1-like"/>
    <property type="match status" value="1"/>
</dbReference>
<dbReference type="PANTHER" id="PTHR10334">
    <property type="entry name" value="CYSTEINE-RICH SECRETORY PROTEIN-RELATED"/>
    <property type="match status" value="1"/>
</dbReference>
<dbReference type="SUPFAM" id="SSF55797">
    <property type="entry name" value="PR-1-like"/>
    <property type="match status" value="1"/>
</dbReference>
<dbReference type="PROSITE" id="PS01009">
    <property type="entry name" value="CRISP_1"/>
    <property type="match status" value="1"/>
</dbReference>
<dbReference type="InterPro" id="IPR035940">
    <property type="entry name" value="CAP_sf"/>
</dbReference>
<feature type="domain" description="SCP" evidence="1">
    <location>
        <begin position="38"/>
        <end position="172"/>
    </location>
</feature>
<dbReference type="InterPro" id="IPR018244">
    <property type="entry name" value="Allrgn_V5/Tpx1_CS"/>
</dbReference>
<sequence length="191" mass="21027">MLPEALIKIILLSGKGGSGVGVGGGGEGRWRSRLLYSSFGGEGLKAHNKYRWIHNAPAMRLNDDMSQQATAYAGRLARMGKLQHSSSSERPGQGENLAMLCGSGGLSAQRTIEMWYREVCEFNFNNPGWDYRTGHFTQVVWKKSVELGIGKAVSRGCTYVVARYKPAGNVLNNFRQNVAKGRFSTSYCRRG</sequence>
<dbReference type="EMBL" id="CALNXI010000144">
    <property type="protein sequence ID" value="CAH3020327.1"/>
    <property type="molecule type" value="Genomic_DNA"/>
</dbReference>
<dbReference type="SMART" id="SM00198">
    <property type="entry name" value="SCP"/>
    <property type="match status" value="1"/>
</dbReference>
<dbReference type="PRINTS" id="PR00837">
    <property type="entry name" value="V5TPXLIKE"/>
</dbReference>
<dbReference type="InterPro" id="IPR001283">
    <property type="entry name" value="CRISP-related"/>
</dbReference>
<proteinExistence type="predicted"/>
<comment type="caution">
    <text evidence="2">The sequence shown here is derived from an EMBL/GenBank/DDBJ whole genome shotgun (WGS) entry which is preliminary data.</text>
</comment>
<name>A0ABN8LSS1_9CNID</name>
<dbReference type="Pfam" id="PF00188">
    <property type="entry name" value="CAP"/>
    <property type="match status" value="1"/>
</dbReference>
<dbReference type="InterPro" id="IPR014044">
    <property type="entry name" value="CAP_dom"/>
</dbReference>